<protein>
    <recommendedName>
        <fullName evidence="1">HDOD domain-containing protein</fullName>
    </recommendedName>
</protein>
<sequence length="357" mass="39877">MVLPELCIFPKYNYPNWFLLRNLPECAIYTSLSPGYPSSNPRYLFLILWFVVAIRQRFAIPNRGRTFLLQLATFGQGLNISEGIVDLKDLVDNAQKLPNIPKVVQELIESFGDENVNNEEIAKKISADQVLTAKVLRAANTAHYGGNRKVGSVSDAVFMLGFNAVRTLVLASGMVGAFKAPEGFDLPAFWHNSFAVASTCKWLARFSRDDAETAFTCGMIHNIGELLIHILLPEECKEIQKVVDRGARNPDIEKNVLGFNFPEAGAELANRWKFPDAIVAGIRYQLNPQAAPQFSRLAALVYIADYIVHSNEKENSAHLIENFPNELATQLGINLVKLLERIDETKDLIGGYDELLH</sequence>
<dbReference type="InterPro" id="IPR052340">
    <property type="entry name" value="RNase_Y/CdgJ"/>
</dbReference>
<dbReference type="STRING" id="1209072.GCA_000766945_00079"/>
<feature type="domain" description="HDOD" evidence="1">
    <location>
        <begin position="97"/>
        <end position="288"/>
    </location>
</feature>
<evidence type="ECO:0000259" key="1">
    <source>
        <dbReference type="PROSITE" id="PS51833"/>
    </source>
</evidence>
<reference evidence="3" key="1">
    <citation type="submission" date="2017-05" db="EMBL/GenBank/DDBJ databases">
        <authorList>
            <person name="Barney B.M."/>
        </authorList>
    </citation>
    <scope>NUCLEOTIDE SEQUENCE [LARGE SCALE GENOMIC DNA]</scope>
    <source>
        <strain evidence="3">PSBB022</strain>
    </source>
</reference>
<dbReference type="InterPro" id="IPR013976">
    <property type="entry name" value="HDOD"/>
</dbReference>
<name>A0A266Q4M6_9GAMM</name>
<dbReference type="EMBL" id="NHNI01000002">
    <property type="protein sequence ID" value="OZY84586.1"/>
    <property type="molecule type" value="Genomic_DNA"/>
</dbReference>
<accession>A0A266Q4M6</accession>
<dbReference type="Pfam" id="PF08668">
    <property type="entry name" value="HDOD"/>
    <property type="match status" value="1"/>
</dbReference>
<comment type="caution">
    <text evidence="2">The sequence shown here is derived from an EMBL/GenBank/DDBJ whole genome shotgun (WGS) entry which is preliminary data.</text>
</comment>
<gene>
    <name evidence="2" type="ORF">CBP51_15485</name>
</gene>
<dbReference type="SUPFAM" id="SSF109604">
    <property type="entry name" value="HD-domain/PDEase-like"/>
    <property type="match status" value="1"/>
</dbReference>
<dbReference type="Proteomes" id="UP000216101">
    <property type="component" value="Unassembled WGS sequence"/>
</dbReference>
<evidence type="ECO:0000313" key="3">
    <source>
        <dbReference type="Proteomes" id="UP000216101"/>
    </source>
</evidence>
<dbReference type="PROSITE" id="PS51833">
    <property type="entry name" value="HDOD"/>
    <property type="match status" value="1"/>
</dbReference>
<keyword evidence="3" id="KW-1185">Reference proteome</keyword>
<dbReference type="AlphaFoldDB" id="A0A266Q4M6"/>
<proteinExistence type="predicted"/>
<dbReference type="Gene3D" id="1.10.3210.10">
    <property type="entry name" value="Hypothetical protein af1432"/>
    <property type="match status" value="1"/>
</dbReference>
<evidence type="ECO:0000313" key="2">
    <source>
        <dbReference type="EMBL" id="OZY84586.1"/>
    </source>
</evidence>
<organism evidence="2 3">
    <name type="scientific">Cellvibrio mixtus</name>
    <dbReference type="NCBI Taxonomy" id="39650"/>
    <lineage>
        <taxon>Bacteria</taxon>
        <taxon>Pseudomonadati</taxon>
        <taxon>Pseudomonadota</taxon>
        <taxon>Gammaproteobacteria</taxon>
        <taxon>Cellvibrionales</taxon>
        <taxon>Cellvibrionaceae</taxon>
        <taxon>Cellvibrio</taxon>
    </lineage>
</organism>
<dbReference type="PANTHER" id="PTHR33525:SF6">
    <property type="entry name" value="HDOD DOMAIN-CONTAINING PROTEIN"/>
    <property type="match status" value="1"/>
</dbReference>
<dbReference type="PANTHER" id="PTHR33525">
    <property type="match status" value="1"/>
</dbReference>